<evidence type="ECO:0000256" key="1">
    <source>
        <dbReference type="ARBA" id="ARBA00010458"/>
    </source>
</evidence>
<evidence type="ECO:0000256" key="2">
    <source>
        <dbReference type="ARBA" id="ARBA00022801"/>
    </source>
</evidence>
<dbReference type="EMBL" id="QRCT01000013">
    <property type="protein sequence ID" value="RDU24300.1"/>
    <property type="molecule type" value="Genomic_DNA"/>
</dbReference>
<evidence type="ECO:0000259" key="4">
    <source>
        <dbReference type="PROSITE" id="PS51770"/>
    </source>
</evidence>
<gene>
    <name evidence="5" type="ORF">DWV06_04815</name>
</gene>
<dbReference type="InterPro" id="IPR033120">
    <property type="entry name" value="HOTDOG_ACOT"/>
</dbReference>
<dbReference type="GO" id="GO:0005737">
    <property type="term" value="C:cytoplasm"/>
    <property type="evidence" value="ECO:0007669"/>
    <property type="project" value="TreeGrafter"/>
</dbReference>
<dbReference type="SUPFAM" id="SSF54637">
    <property type="entry name" value="Thioesterase/thiol ester dehydrase-isomerase"/>
    <property type="match status" value="1"/>
</dbReference>
<accession>A0A371AXU5</accession>
<dbReference type="InterPro" id="IPR029069">
    <property type="entry name" value="HotDog_dom_sf"/>
</dbReference>
<proteinExistence type="inferred from homology"/>
<dbReference type="InterPro" id="IPR006683">
    <property type="entry name" value="Thioestr_dom"/>
</dbReference>
<dbReference type="PROSITE" id="PS51770">
    <property type="entry name" value="HOTDOG_ACOT"/>
    <property type="match status" value="1"/>
</dbReference>
<evidence type="ECO:0000313" key="5">
    <source>
        <dbReference type="EMBL" id="RDU24300.1"/>
    </source>
</evidence>
<dbReference type="CDD" id="cd03442">
    <property type="entry name" value="BFIT_BACH"/>
    <property type="match status" value="1"/>
</dbReference>
<dbReference type="RefSeq" id="WP_115481044.1">
    <property type="nucleotide sequence ID" value="NZ_QRCT01000013.1"/>
</dbReference>
<dbReference type="AlphaFoldDB" id="A0A371AXU5"/>
<keyword evidence="6" id="KW-1185">Reference proteome</keyword>
<evidence type="ECO:0000256" key="3">
    <source>
        <dbReference type="PROSITE-ProRule" id="PRU01106"/>
    </source>
</evidence>
<sequence length="160" mass="18075">MTNDKNARRVSESKVEQAYILMPKHINESGHLFGGQLLAWIDEIASIVARRHAHANPVTAAIDNLIFKKGAVTNDIVVLVGHLTYVGRTSMEVRVDTYVESMDGMRAMINRAYVVMVAMDEKYRPMKVPSLIVEGETEKAEWEAGVKRSELRKMRKIEGF</sequence>
<dbReference type="Proteomes" id="UP000255036">
    <property type="component" value="Unassembled WGS sequence"/>
</dbReference>
<dbReference type="GO" id="GO:0052816">
    <property type="term" value="F:long-chain fatty acyl-CoA hydrolase activity"/>
    <property type="evidence" value="ECO:0007669"/>
    <property type="project" value="TreeGrafter"/>
</dbReference>
<reference evidence="5 6" key="1">
    <citation type="submission" date="2018-07" db="EMBL/GenBank/DDBJ databases">
        <title>Anaerosacharophilus polymeroproducens gen. nov. sp. nov., an anaerobic bacterium isolated from salt field.</title>
        <authorList>
            <person name="Kim W."/>
            <person name="Yang S.-H."/>
            <person name="Oh J."/>
            <person name="Lee J.-H."/>
            <person name="Kwon K.K."/>
        </authorList>
    </citation>
    <scope>NUCLEOTIDE SEQUENCE [LARGE SCALE GENOMIC DNA]</scope>
    <source>
        <strain evidence="5 6">MCWD5</strain>
    </source>
</reference>
<protein>
    <submittedName>
        <fullName evidence="5">Acyl-CoA thioesterase</fullName>
    </submittedName>
</protein>
<keyword evidence="2 3" id="KW-0378">Hydrolase</keyword>
<organism evidence="5 6">
    <name type="scientific">Anaerosacchariphilus polymeriproducens</name>
    <dbReference type="NCBI Taxonomy" id="1812858"/>
    <lineage>
        <taxon>Bacteria</taxon>
        <taxon>Bacillati</taxon>
        <taxon>Bacillota</taxon>
        <taxon>Clostridia</taxon>
        <taxon>Lachnospirales</taxon>
        <taxon>Lachnospiraceae</taxon>
        <taxon>Anaerosacchariphilus</taxon>
    </lineage>
</organism>
<comment type="similarity">
    <text evidence="1">Belongs to the acyl coenzyme A hydrolase family.</text>
</comment>
<dbReference type="Pfam" id="PF03061">
    <property type="entry name" value="4HBT"/>
    <property type="match status" value="1"/>
</dbReference>
<comment type="caution">
    <text evidence="5">The sequence shown here is derived from an EMBL/GenBank/DDBJ whole genome shotgun (WGS) entry which is preliminary data.</text>
</comment>
<dbReference type="GO" id="GO:0006637">
    <property type="term" value="P:acyl-CoA metabolic process"/>
    <property type="evidence" value="ECO:0007669"/>
    <property type="project" value="TreeGrafter"/>
</dbReference>
<dbReference type="Gene3D" id="3.10.129.10">
    <property type="entry name" value="Hotdog Thioesterase"/>
    <property type="match status" value="1"/>
</dbReference>
<name>A0A371AXU5_9FIRM</name>
<dbReference type="InterPro" id="IPR040170">
    <property type="entry name" value="Cytosol_ACT"/>
</dbReference>
<dbReference type="OrthoDB" id="9791628at2"/>
<dbReference type="PANTHER" id="PTHR11049">
    <property type="entry name" value="ACYL COENZYME A THIOESTER HYDROLASE"/>
    <property type="match status" value="1"/>
</dbReference>
<evidence type="ECO:0000313" key="6">
    <source>
        <dbReference type="Proteomes" id="UP000255036"/>
    </source>
</evidence>
<feature type="domain" description="HotDog ACOT-type" evidence="4">
    <location>
        <begin position="11"/>
        <end position="122"/>
    </location>
</feature>